<keyword evidence="2" id="KW-0812">Transmembrane</keyword>
<keyword evidence="1" id="KW-0175">Coiled coil</keyword>
<accession>A0ABR9CD15</accession>
<evidence type="ECO:0000256" key="2">
    <source>
        <dbReference type="SAM" id="Phobius"/>
    </source>
</evidence>
<sequence>MKKISAIIIIICLIYFVVGFAAVQFSIVSNDFYLKYAGVVGGLASVIGLISFTRPGITTDDLQKIEAESLRSIAETTDKIEKLEIKRATTKDEIDSLDQRKKEMELLVKKASMSLFLKEQVDYYEKKISIHIEKNPDLKNSIENIHDAQLKLSNLNEEIDSHPNAELLHEVIESSQNKRSLVDEAVEEFPPIVRTMSQLLIEVGRSYAELIRVLVK</sequence>
<feature type="transmembrane region" description="Helical" evidence="2">
    <location>
        <begin position="7"/>
        <end position="27"/>
    </location>
</feature>
<evidence type="ECO:0000313" key="3">
    <source>
        <dbReference type="EMBL" id="MBD8877444.1"/>
    </source>
</evidence>
<proteinExistence type="predicted"/>
<dbReference type="Proteomes" id="UP000615687">
    <property type="component" value="Unassembled WGS sequence"/>
</dbReference>
<reference evidence="3 4" key="1">
    <citation type="submission" date="2020-09" db="EMBL/GenBank/DDBJ databases">
        <title>The genome sequence of type strain Labrenzia polysiphoniae KACC 19711.</title>
        <authorList>
            <person name="Liu Y."/>
        </authorList>
    </citation>
    <scope>NUCLEOTIDE SEQUENCE [LARGE SCALE GENOMIC DNA]</scope>
    <source>
        <strain evidence="3 4">KACC 19711</strain>
    </source>
</reference>
<dbReference type="RefSeq" id="WP_192109910.1">
    <property type="nucleotide sequence ID" value="NZ_JACYXJ010000005.1"/>
</dbReference>
<keyword evidence="4" id="KW-1185">Reference proteome</keyword>
<name>A0ABR9CD15_9HYPH</name>
<dbReference type="EMBL" id="JACYXJ010000005">
    <property type="protein sequence ID" value="MBD8877444.1"/>
    <property type="molecule type" value="Genomic_DNA"/>
</dbReference>
<evidence type="ECO:0000256" key="1">
    <source>
        <dbReference type="SAM" id="Coils"/>
    </source>
</evidence>
<organism evidence="3 4">
    <name type="scientific">Roseibium polysiphoniae</name>
    <dbReference type="NCBI Taxonomy" id="2571221"/>
    <lineage>
        <taxon>Bacteria</taxon>
        <taxon>Pseudomonadati</taxon>
        <taxon>Pseudomonadota</taxon>
        <taxon>Alphaproteobacteria</taxon>
        <taxon>Hyphomicrobiales</taxon>
        <taxon>Stappiaceae</taxon>
        <taxon>Roseibium</taxon>
    </lineage>
</organism>
<keyword evidence="2" id="KW-0472">Membrane</keyword>
<protein>
    <submittedName>
        <fullName evidence="3">Uncharacterized protein</fullName>
    </submittedName>
</protein>
<evidence type="ECO:0000313" key="4">
    <source>
        <dbReference type="Proteomes" id="UP000615687"/>
    </source>
</evidence>
<keyword evidence="2" id="KW-1133">Transmembrane helix</keyword>
<gene>
    <name evidence="3" type="ORF">IG617_14195</name>
</gene>
<feature type="coiled-coil region" evidence="1">
    <location>
        <begin position="73"/>
        <end position="107"/>
    </location>
</feature>
<comment type="caution">
    <text evidence="3">The sequence shown here is derived from an EMBL/GenBank/DDBJ whole genome shotgun (WGS) entry which is preliminary data.</text>
</comment>
<feature type="transmembrane region" description="Helical" evidence="2">
    <location>
        <begin position="33"/>
        <end position="52"/>
    </location>
</feature>